<evidence type="ECO:0000313" key="1">
    <source>
        <dbReference type="EMBL" id="GIF79669.1"/>
    </source>
</evidence>
<dbReference type="EMBL" id="BONF01000007">
    <property type="protein sequence ID" value="GIF79669.1"/>
    <property type="molecule type" value="Genomic_DNA"/>
</dbReference>
<keyword evidence="2" id="KW-1185">Reference proteome</keyword>
<evidence type="ECO:0000313" key="2">
    <source>
        <dbReference type="Proteomes" id="UP000601223"/>
    </source>
</evidence>
<reference evidence="1 2" key="1">
    <citation type="submission" date="2021-01" db="EMBL/GenBank/DDBJ databases">
        <title>Whole genome shotgun sequence of Catellatospora bangladeshensis NBRC 107357.</title>
        <authorList>
            <person name="Komaki H."/>
            <person name="Tamura T."/>
        </authorList>
    </citation>
    <scope>NUCLEOTIDE SEQUENCE [LARGE SCALE GENOMIC DNA]</scope>
    <source>
        <strain evidence="1 2">NBRC 107357</strain>
    </source>
</reference>
<comment type="caution">
    <text evidence="1">The sequence shown here is derived from an EMBL/GenBank/DDBJ whole genome shotgun (WGS) entry which is preliminary data.</text>
</comment>
<gene>
    <name evidence="1" type="ORF">Cba03nite_10180</name>
</gene>
<accession>A0A8J3JKN6</accession>
<name>A0A8J3JKN6_9ACTN</name>
<protein>
    <submittedName>
        <fullName evidence="1">Uncharacterized protein</fullName>
    </submittedName>
</protein>
<organism evidence="1 2">
    <name type="scientific">Catellatospora bangladeshensis</name>
    <dbReference type="NCBI Taxonomy" id="310355"/>
    <lineage>
        <taxon>Bacteria</taxon>
        <taxon>Bacillati</taxon>
        <taxon>Actinomycetota</taxon>
        <taxon>Actinomycetes</taxon>
        <taxon>Micromonosporales</taxon>
        <taxon>Micromonosporaceae</taxon>
        <taxon>Catellatospora</taxon>
    </lineage>
</organism>
<dbReference type="Proteomes" id="UP000601223">
    <property type="component" value="Unassembled WGS sequence"/>
</dbReference>
<proteinExistence type="predicted"/>
<sequence>MWRGGVCAARDVCGGAHGGCVEMVSQSSRHAVVSLRLVVAEWVHGSHERAGQWWEGGVLPSVAVAWGVKGGAEDGGGGVRGCVYATFQRGWGAGGGAVLS</sequence>
<dbReference type="AlphaFoldDB" id="A0A8J3JKN6"/>